<dbReference type="InterPro" id="IPR014718">
    <property type="entry name" value="GH-type_carb-bd"/>
</dbReference>
<feature type="active site" evidence="2">
    <location>
        <position position="226"/>
    </location>
</feature>
<dbReference type="Proteomes" id="UP000526184">
    <property type="component" value="Unassembled WGS sequence"/>
</dbReference>
<feature type="domain" description="Polysaccharide lyase family 8 central" evidence="3">
    <location>
        <begin position="383"/>
        <end position="557"/>
    </location>
</feature>
<dbReference type="GO" id="GO:0016837">
    <property type="term" value="F:carbon-oxygen lyase activity, acting on polysaccharides"/>
    <property type="evidence" value="ECO:0007669"/>
    <property type="project" value="UniProtKB-ARBA"/>
</dbReference>
<proteinExistence type="inferred from homology"/>
<evidence type="ECO:0000313" key="6">
    <source>
        <dbReference type="Proteomes" id="UP000526184"/>
    </source>
</evidence>
<protein>
    <recommendedName>
        <fullName evidence="7">Hyaluronate lyase</fullName>
    </recommendedName>
</protein>
<dbReference type="GO" id="GO:0030246">
    <property type="term" value="F:carbohydrate binding"/>
    <property type="evidence" value="ECO:0007669"/>
    <property type="project" value="InterPro"/>
</dbReference>
<reference evidence="5 6" key="1">
    <citation type="submission" date="2020-05" db="EMBL/GenBank/DDBJ databases">
        <title>Streptobacillus felis strain LHL191014123.</title>
        <authorList>
            <person name="Fawzy A."/>
            <person name="Rau J."/>
            <person name="Risse K."/>
            <person name="Schauerte N."/>
            <person name="Geiger C."/>
            <person name="Blom J."/>
            <person name="Imirzalioglu C."/>
            <person name="Falgenhauer J."/>
            <person name="Bach A."/>
            <person name="Herden C."/>
            <person name="Eisenberg T."/>
        </authorList>
    </citation>
    <scope>NUCLEOTIDE SEQUENCE [LARGE SCALE GENOMIC DNA]</scope>
    <source>
        <strain evidence="5 6">LHL191014123</strain>
    </source>
</reference>
<comment type="similarity">
    <text evidence="1">Belongs to the polysaccharide lyase 8 family.</text>
</comment>
<dbReference type="AlphaFoldDB" id="A0A7Z0TBQ0"/>
<dbReference type="InterPro" id="IPR012970">
    <property type="entry name" value="Lyase_8_alpha_N"/>
</dbReference>
<evidence type="ECO:0000256" key="1">
    <source>
        <dbReference type="ARBA" id="ARBA00006699"/>
    </source>
</evidence>
<evidence type="ECO:0000313" key="5">
    <source>
        <dbReference type="EMBL" id="NYV27608.1"/>
    </source>
</evidence>
<evidence type="ECO:0000256" key="2">
    <source>
        <dbReference type="PIRSR" id="PIRSR638970-1"/>
    </source>
</evidence>
<feature type="active site" evidence="2">
    <location>
        <position position="235"/>
    </location>
</feature>
<dbReference type="GO" id="GO:0005576">
    <property type="term" value="C:extracellular region"/>
    <property type="evidence" value="ECO:0007669"/>
    <property type="project" value="InterPro"/>
</dbReference>
<dbReference type="Pfam" id="PF08124">
    <property type="entry name" value="Lyase_8_N"/>
    <property type="match status" value="1"/>
</dbReference>
<gene>
    <name evidence="5" type="ORF">HP397_02030</name>
</gene>
<dbReference type="InterPro" id="IPR003159">
    <property type="entry name" value="Lyase_8_central_dom"/>
</dbReference>
<dbReference type="SUPFAM" id="SSF48230">
    <property type="entry name" value="Chondroitin AC/alginate lyase"/>
    <property type="match status" value="1"/>
</dbReference>
<dbReference type="PANTHER" id="PTHR38481:SF1">
    <property type="entry name" value="HYALURONATE LYASE"/>
    <property type="match status" value="1"/>
</dbReference>
<dbReference type="GO" id="GO:0005975">
    <property type="term" value="P:carbohydrate metabolic process"/>
    <property type="evidence" value="ECO:0007669"/>
    <property type="project" value="InterPro"/>
</dbReference>
<keyword evidence="6" id="KW-1185">Reference proteome</keyword>
<dbReference type="EMBL" id="JABMKT010000007">
    <property type="protein sequence ID" value="NYV27608.1"/>
    <property type="molecule type" value="Genomic_DNA"/>
</dbReference>
<name>A0A7Z0TBQ0_9FUSO</name>
<dbReference type="Pfam" id="PF02278">
    <property type="entry name" value="Lyase_8"/>
    <property type="match status" value="1"/>
</dbReference>
<dbReference type="Gene3D" id="1.50.10.100">
    <property type="entry name" value="Chondroitin AC/alginate lyase"/>
    <property type="match status" value="1"/>
</dbReference>
<comment type="caution">
    <text evidence="5">The sequence shown here is derived from an EMBL/GenBank/DDBJ whole genome shotgun (WGS) entry which is preliminary data.</text>
</comment>
<dbReference type="Gene3D" id="2.70.98.10">
    <property type="match status" value="1"/>
</dbReference>
<dbReference type="InterPro" id="IPR038970">
    <property type="entry name" value="Lyase_8"/>
</dbReference>
<dbReference type="InterPro" id="IPR008929">
    <property type="entry name" value="Chondroitin_lyas"/>
</dbReference>
<sequence>MKEILLKRREYLIGNFKDLPLDKQKQIELEQSKNIEKLLYLEGLNIAEVKLKYNNILELAKAYNQEGNIRYLDEEIKQLILRSLEYLRFNYYNLSSVEKNNWWQWEIGIPLLLNDIFILMNNEEFISEKEINLETSIYFQKDPRYSGNNPVAIHPSNKPFRISTGGNRVDTVKISFFRSLLLNDEKELKLALKSLPEVWKYKKNLDKLENGTQRDGFYTDGSFIQHGSVAYNGTYGNVLLQGIGEIIYALYGSKYIKYLEGIEQLEDIIINCYKPYMYKGAFPDMLNGRAITRENSSDKTIGHMILNSILLIANGLENEDLKDLVASEILKYEDYSYFEKELSPCIYNLAKNNMEGRSKKEYIEEIKISNVINRAFIKDENKAIAIAGHSKYISNYESFNGENLKGWYTGDGMIYIYTSDVTYSNYWNNVDSRYMPGTTEIYENLEGINTSQALDINMSNAEIVRCIKKDNKMMYFMEFENHNKKLSMYKTYIYTVNSLLVINSNIRCEEKIYTTIENRLYKQKPNIKINDKEIIINDLVYKLITDHKFNIEINEIEFGYFVKIWVDHNSNENLYYQIIFNNENENVNIEDNIDSIRVIVGNKKYEININEKEVLKLE</sequence>
<dbReference type="SUPFAM" id="SSF74650">
    <property type="entry name" value="Galactose mutarotase-like"/>
    <property type="match status" value="1"/>
</dbReference>
<dbReference type="PANTHER" id="PTHR38481">
    <property type="entry name" value="HYALURONATE LYASE"/>
    <property type="match status" value="1"/>
</dbReference>
<dbReference type="InterPro" id="IPR011013">
    <property type="entry name" value="Gal_mutarotase_sf_dom"/>
</dbReference>
<feature type="active site" evidence="2">
    <location>
        <position position="289"/>
    </location>
</feature>
<organism evidence="5 6">
    <name type="scientific">Streptobacillus felis</name>
    <dbReference type="NCBI Taxonomy" id="1384509"/>
    <lineage>
        <taxon>Bacteria</taxon>
        <taxon>Fusobacteriati</taxon>
        <taxon>Fusobacteriota</taxon>
        <taxon>Fusobacteriia</taxon>
        <taxon>Fusobacteriales</taxon>
        <taxon>Leptotrichiaceae</taxon>
        <taxon>Streptobacillus</taxon>
    </lineage>
</organism>
<evidence type="ECO:0000259" key="4">
    <source>
        <dbReference type="Pfam" id="PF08124"/>
    </source>
</evidence>
<feature type="domain" description="Polysaccharide lyase 8 N-terminal alpha-helical" evidence="4">
    <location>
        <begin position="47"/>
        <end position="324"/>
    </location>
</feature>
<accession>A0A7Z0TBQ0</accession>
<evidence type="ECO:0008006" key="7">
    <source>
        <dbReference type="Google" id="ProtNLM"/>
    </source>
</evidence>
<evidence type="ECO:0000259" key="3">
    <source>
        <dbReference type="Pfam" id="PF02278"/>
    </source>
</evidence>
<dbReference type="RefSeq" id="WP_180135551.1">
    <property type="nucleotide sequence ID" value="NZ_JABMKT010000007.1"/>
</dbReference>